<feature type="repeat" description="PPR" evidence="3">
    <location>
        <begin position="576"/>
        <end position="610"/>
    </location>
</feature>
<feature type="repeat" description="PPR" evidence="3">
    <location>
        <begin position="506"/>
        <end position="540"/>
    </location>
</feature>
<feature type="repeat" description="PPR" evidence="3">
    <location>
        <begin position="681"/>
        <end position="715"/>
    </location>
</feature>
<accession>A0A1R3KT48</accession>
<feature type="repeat" description="PPR" evidence="3">
    <location>
        <begin position="190"/>
        <end position="224"/>
    </location>
</feature>
<feature type="repeat" description="PPR" evidence="3">
    <location>
        <begin position="646"/>
        <end position="680"/>
    </location>
</feature>
<evidence type="ECO:0000313" key="5">
    <source>
        <dbReference type="Proteomes" id="UP000187203"/>
    </source>
</evidence>
<feature type="repeat" description="PPR" evidence="3">
    <location>
        <begin position="296"/>
        <end position="330"/>
    </location>
</feature>
<reference evidence="5" key="1">
    <citation type="submission" date="2013-09" db="EMBL/GenBank/DDBJ databases">
        <title>Corchorus olitorius genome sequencing.</title>
        <authorList>
            <person name="Alam M."/>
            <person name="Haque M.S."/>
            <person name="Islam M.S."/>
            <person name="Emdad E.M."/>
            <person name="Islam M.M."/>
            <person name="Ahmed B."/>
            <person name="Halim A."/>
            <person name="Hossen Q.M.M."/>
            <person name="Hossain M.Z."/>
            <person name="Ahmed R."/>
            <person name="Khan M.M."/>
            <person name="Islam R."/>
            <person name="Rashid M.M."/>
            <person name="Khan S.A."/>
            <person name="Rahman M.S."/>
            <person name="Alam M."/>
            <person name="Yahiya A.S."/>
            <person name="Khan M.S."/>
            <person name="Azam M.S."/>
            <person name="Haque T."/>
            <person name="Lashkar M.Z.H."/>
            <person name="Akhand A.I."/>
            <person name="Morshed G."/>
            <person name="Roy S."/>
            <person name="Uddin K.S."/>
            <person name="Rabeya T."/>
            <person name="Hossain A.S."/>
            <person name="Chowdhury A."/>
            <person name="Snigdha A.R."/>
            <person name="Mortoza M.S."/>
            <person name="Matin S.A."/>
            <person name="Hoque S.M.E."/>
            <person name="Islam M.K."/>
            <person name="Roy D.K."/>
            <person name="Haider R."/>
            <person name="Moosa M.M."/>
            <person name="Elias S.M."/>
            <person name="Hasan A.M."/>
            <person name="Jahan S."/>
            <person name="Shafiuddin M."/>
            <person name="Mahmood N."/>
            <person name="Shommy N.S."/>
        </authorList>
    </citation>
    <scope>NUCLEOTIDE SEQUENCE [LARGE SCALE GENOMIC DNA]</scope>
    <source>
        <strain evidence="5">cv. O-4</strain>
    </source>
</reference>
<dbReference type="InterPro" id="IPR002885">
    <property type="entry name" value="PPR_rpt"/>
</dbReference>
<feature type="repeat" description="PPR" evidence="3">
    <location>
        <begin position="331"/>
        <end position="365"/>
    </location>
</feature>
<dbReference type="Pfam" id="PF01535">
    <property type="entry name" value="PPR"/>
    <property type="match status" value="1"/>
</dbReference>
<dbReference type="InterPro" id="IPR011990">
    <property type="entry name" value="TPR-like_helical_dom_sf"/>
</dbReference>
<dbReference type="STRING" id="93759.A0A1R3KT48"/>
<dbReference type="NCBIfam" id="TIGR00756">
    <property type="entry name" value="PPR"/>
    <property type="match status" value="14"/>
</dbReference>
<feature type="repeat" description="PPR" evidence="3">
    <location>
        <begin position="366"/>
        <end position="400"/>
    </location>
</feature>
<dbReference type="SUPFAM" id="SSF81901">
    <property type="entry name" value="HCP-like"/>
    <property type="match status" value="1"/>
</dbReference>
<evidence type="ECO:0000256" key="1">
    <source>
        <dbReference type="ARBA" id="ARBA00007626"/>
    </source>
</evidence>
<feature type="repeat" description="PPR" evidence="3">
    <location>
        <begin position="261"/>
        <end position="295"/>
    </location>
</feature>
<feature type="repeat" description="PPR" evidence="3">
    <location>
        <begin position="471"/>
        <end position="505"/>
    </location>
</feature>
<dbReference type="FunFam" id="1.25.40.10:FF:000558">
    <property type="entry name" value="Pentatricopeptide repeat-containing protein At5g39710"/>
    <property type="match status" value="2"/>
</dbReference>
<dbReference type="PANTHER" id="PTHR47447:SF22">
    <property type="entry name" value="TETRATRICOPEPTIDE-LIKE HELICAL DOMAIN SUPERFAMILY"/>
    <property type="match status" value="1"/>
</dbReference>
<organism evidence="4 5">
    <name type="scientific">Corchorus olitorius</name>
    <dbReference type="NCBI Taxonomy" id="93759"/>
    <lineage>
        <taxon>Eukaryota</taxon>
        <taxon>Viridiplantae</taxon>
        <taxon>Streptophyta</taxon>
        <taxon>Embryophyta</taxon>
        <taxon>Tracheophyta</taxon>
        <taxon>Spermatophyta</taxon>
        <taxon>Magnoliopsida</taxon>
        <taxon>eudicotyledons</taxon>
        <taxon>Gunneridae</taxon>
        <taxon>Pentapetalae</taxon>
        <taxon>rosids</taxon>
        <taxon>malvids</taxon>
        <taxon>Malvales</taxon>
        <taxon>Malvaceae</taxon>
        <taxon>Grewioideae</taxon>
        <taxon>Apeibeae</taxon>
        <taxon>Corchorus</taxon>
    </lineage>
</organism>
<dbReference type="Pfam" id="PF12854">
    <property type="entry name" value="PPR_1"/>
    <property type="match status" value="1"/>
</dbReference>
<evidence type="ECO:0000256" key="3">
    <source>
        <dbReference type="PROSITE-ProRule" id="PRU00708"/>
    </source>
</evidence>
<evidence type="ECO:0000313" key="4">
    <source>
        <dbReference type="EMBL" id="OMP10219.1"/>
    </source>
</evidence>
<feature type="repeat" description="PPR" evidence="3">
    <location>
        <begin position="611"/>
        <end position="645"/>
    </location>
</feature>
<protein>
    <recommendedName>
        <fullName evidence="6">Pentacotripeptide-repeat region of PRORP domain-containing protein</fullName>
    </recommendedName>
</protein>
<evidence type="ECO:0008006" key="6">
    <source>
        <dbReference type="Google" id="ProtNLM"/>
    </source>
</evidence>
<dbReference type="Pfam" id="PF13041">
    <property type="entry name" value="PPR_2"/>
    <property type="match status" value="6"/>
</dbReference>
<dbReference type="EMBL" id="AWUE01011974">
    <property type="protein sequence ID" value="OMP10219.1"/>
    <property type="molecule type" value="Genomic_DNA"/>
</dbReference>
<feature type="repeat" description="PPR" evidence="3">
    <location>
        <begin position="401"/>
        <end position="435"/>
    </location>
</feature>
<feature type="repeat" description="PPR" evidence="3">
    <location>
        <begin position="541"/>
        <end position="575"/>
    </location>
</feature>
<gene>
    <name evidence="4" type="ORF">COLO4_04706</name>
</gene>
<dbReference type="OrthoDB" id="185373at2759"/>
<dbReference type="PANTHER" id="PTHR47447">
    <property type="entry name" value="OS03G0856100 PROTEIN"/>
    <property type="match status" value="1"/>
</dbReference>
<dbReference type="AlphaFoldDB" id="A0A1R3KT48"/>
<dbReference type="PROSITE" id="PS51375">
    <property type="entry name" value="PPR"/>
    <property type="match status" value="14"/>
</dbReference>
<comment type="caution">
    <text evidence="4">The sequence shown here is derived from an EMBL/GenBank/DDBJ whole genome shotgun (WGS) entry which is preliminary data.</text>
</comment>
<proteinExistence type="inferred from homology"/>
<name>A0A1R3KT48_9ROSI</name>
<keyword evidence="2" id="KW-0677">Repeat</keyword>
<evidence type="ECO:0000256" key="2">
    <source>
        <dbReference type="ARBA" id="ARBA00022737"/>
    </source>
</evidence>
<comment type="similarity">
    <text evidence="1">Belongs to the PPR family. P subfamily.</text>
</comment>
<keyword evidence="5" id="KW-1185">Reference proteome</keyword>
<sequence>MMISPAKINRCVLFSFSHSFPLFSHHYHRTFASNSWPLFFKRYWGQVLYFSDSSNTRPFPDYFPKKPTIKDSELVRQISIAIKARRSEPLSRVLKPYQLKFRSDHLIWVLMNIKGDYGLVLDFFEWACLHRGPTLEARCIIVQIAVASKDTEMARQLIHDFWSKPNADVGQSFCRFVECLIYTYKDWGSDPNVFDIFFQVLVEAGMLDEARKLFDKMLNYGLIISVDSCNAYLNQLKDNFDGLCRAIKVFIELPEVGVCWNTASYNIIMHSLCQQGKIKEAHRLLLHMELKGCIPDVVSYSTIVNGYCHVGKLQKVLRLIEEMQKKELKPNLYTYNSIIYLLCKNDKVVEAELVLREMMNQETEPDNVIFTTLIDGFCKLGNISSANRLLNEMHARKIIPDLLTYTSIISGFCRIGKMTEASNVFQEMLGIGLKPDEVTYTALIDGYCKAREMKEAFYLHNQMVHMGLIPTVVTYTALADGLCKCGEVDTANELLHEMCGRGLQPNIFTYNALVNGLCKVGNIRQAIKLMEDMEIAGLHPDAFTYTTLMDAYCKTGEIGNAHDLLRKMLDRGLQPTLVTFNVLMNGFCMNGMLEDGERLLSWMLEKGIVPNATTYNSLMKQYCIRNNMRATTAIYKGMCAKGVMPDGNTYNILIKGHCKARNMKEAWFLRKEMIEMGFNLTASSYNSMIMGFLKRKKVSEAREIFDEMRREGLPAEQEIYSFFVDINYEEGNMETTLELCDEIIENCPRTPSLLAVSPPTPGVVSRGINLEVIAQINDAQPSSITVVFFFEVVLEHCRLSTDFFLSPYGSIYIKASKAYADMSCLVQLKVGHSIHEGSGLSQQEHWVYISSGTEARGATLQRWLGSQMGEAG</sequence>
<feature type="repeat" description="PPR" evidence="3">
    <location>
        <begin position="436"/>
        <end position="470"/>
    </location>
</feature>
<dbReference type="Proteomes" id="UP000187203">
    <property type="component" value="Unassembled WGS sequence"/>
</dbReference>
<dbReference type="Gene3D" id="1.25.40.10">
    <property type="entry name" value="Tetratricopeptide repeat domain"/>
    <property type="match status" value="7"/>
</dbReference>